<reference evidence="1 2" key="1">
    <citation type="journal article" date="2011" name="J. Biotechnol.">
        <title>The complete genome sequence of the dominant Sinorhizobium meliloti field isolate SM11 extends the S. meliloti pan-genome.</title>
        <authorList>
            <person name="Schneiker-Bekel S."/>
            <person name="Wibberg D."/>
            <person name="Bekel T."/>
            <person name="Blom J."/>
            <person name="Linke B."/>
            <person name="Neuweger H."/>
            <person name="Stiens M."/>
            <person name="Vorholter F.J."/>
            <person name="Weidner S."/>
            <person name="Goesmann A."/>
            <person name="Puhler A."/>
            <person name="Schluter A."/>
        </authorList>
    </citation>
    <scope>NUCLEOTIDE SEQUENCE [LARGE SCALE GENOMIC DNA]</scope>
    <source>
        <strain evidence="1 2">SM11</strain>
        <plasmid evidence="2">pSmeSM11c</plasmid>
    </source>
</reference>
<dbReference type="AlphaFoldDB" id="F7XE80"/>
<name>F7XE80_SINMM</name>
<dbReference type="EMBL" id="CP001831">
    <property type="protein sequence ID" value="AEH81855.1"/>
    <property type="molecule type" value="Genomic_DNA"/>
</dbReference>
<evidence type="ECO:0000313" key="2">
    <source>
        <dbReference type="Proteomes" id="UP000009045"/>
    </source>
</evidence>
<sequence>MLPPATIRDDLSMAVGAQFLKEMRRTEVQSRSTTTAPS</sequence>
<dbReference type="Proteomes" id="UP000009045">
    <property type="component" value="Plasmid pSmeSM11c"/>
</dbReference>
<protein>
    <submittedName>
        <fullName evidence="1">Uncharacterized protein</fullName>
    </submittedName>
</protein>
<accession>F7XE80</accession>
<proteinExistence type="predicted"/>
<dbReference type="HOGENOM" id="CLU_3333082_0_0_5"/>
<organism evidence="1 2">
    <name type="scientific">Sinorhizobium meliloti (strain SM11)</name>
    <dbReference type="NCBI Taxonomy" id="707241"/>
    <lineage>
        <taxon>Bacteria</taxon>
        <taxon>Pseudomonadati</taxon>
        <taxon>Pseudomonadota</taxon>
        <taxon>Alphaproteobacteria</taxon>
        <taxon>Hyphomicrobiales</taxon>
        <taxon>Rhizobiaceae</taxon>
        <taxon>Sinorhizobium/Ensifer group</taxon>
        <taxon>Sinorhizobium</taxon>
    </lineage>
</organism>
<keyword evidence="1" id="KW-0614">Plasmid</keyword>
<evidence type="ECO:0000313" key="1">
    <source>
        <dbReference type="EMBL" id="AEH81855.1"/>
    </source>
</evidence>
<gene>
    <name evidence="1" type="ordered locus">SM11_pC0782</name>
</gene>
<dbReference type="KEGG" id="smx:SM11_pC0782"/>
<geneLocation type="plasmid" evidence="1 2">
    <name>pSmeSM11c</name>
</geneLocation>